<gene>
    <name evidence="2" type="ORF">FDP41_000842</name>
</gene>
<feature type="compositionally biased region" description="Polar residues" evidence="1">
    <location>
        <begin position="116"/>
        <end position="125"/>
    </location>
</feature>
<dbReference type="EMBL" id="VFQX01000002">
    <property type="protein sequence ID" value="KAF0984943.1"/>
    <property type="molecule type" value="Genomic_DNA"/>
</dbReference>
<protein>
    <submittedName>
        <fullName evidence="2">Uncharacterized protein</fullName>
    </submittedName>
</protein>
<feature type="compositionally biased region" description="Polar residues" evidence="1">
    <location>
        <begin position="252"/>
        <end position="272"/>
    </location>
</feature>
<dbReference type="RefSeq" id="XP_044569656.1">
    <property type="nucleotide sequence ID" value="XM_044712271.1"/>
</dbReference>
<feature type="compositionally biased region" description="Basic and acidic residues" evidence="1">
    <location>
        <begin position="429"/>
        <end position="441"/>
    </location>
</feature>
<dbReference type="Proteomes" id="UP000444721">
    <property type="component" value="Unassembled WGS sequence"/>
</dbReference>
<feature type="compositionally biased region" description="Basic residues" evidence="1">
    <location>
        <begin position="457"/>
        <end position="467"/>
    </location>
</feature>
<comment type="caution">
    <text evidence="2">The sequence shown here is derived from an EMBL/GenBank/DDBJ whole genome shotgun (WGS) entry which is preliminary data.</text>
</comment>
<dbReference type="VEuPathDB" id="AmoebaDB:NF0117560"/>
<feature type="region of interest" description="Disordered" evidence="1">
    <location>
        <begin position="116"/>
        <end position="151"/>
    </location>
</feature>
<feature type="region of interest" description="Disordered" evidence="1">
    <location>
        <begin position="164"/>
        <end position="212"/>
    </location>
</feature>
<feature type="compositionally biased region" description="Low complexity" evidence="1">
    <location>
        <begin position="405"/>
        <end position="428"/>
    </location>
</feature>
<accession>A0A6A5C3G0</accession>
<feature type="region of interest" description="Disordered" evidence="1">
    <location>
        <begin position="218"/>
        <end position="237"/>
    </location>
</feature>
<evidence type="ECO:0000313" key="3">
    <source>
        <dbReference type="Proteomes" id="UP000444721"/>
    </source>
</evidence>
<keyword evidence="3" id="KW-1185">Reference proteome</keyword>
<dbReference type="VEuPathDB" id="AmoebaDB:NfTy_032290"/>
<dbReference type="GeneID" id="68108060"/>
<feature type="compositionally biased region" description="Polar residues" evidence="1">
    <location>
        <begin position="170"/>
        <end position="180"/>
    </location>
</feature>
<sequence length="467" mass="51852">MNDQEELSPKGRQEVEQEQVKSNRSSSLTELSQYEEPQYNNAPLWLLQERENELEQAHNNIRIGANRKSMSLLPRRAKKRESISELMKKANDFHDQHIDIHVKNFVSDAISERLPQTEQSVSSYHKNSKHDDDDCGTIQSPTRSQPSSPFVMNSSMLASVQLKKSPLMASKTTAPISRSCKSPPRANHDDAMSPPQVSTLNRSSGDATNVNNIRPTEKCQEKVSQQQEPTVAKPPLFKGNNVMAEKFQSELTKNLTPSPTETLASPKNNPPSRSIFDIPQDADTNLKSNEIQTTGDMPKCEKMTNPESPKTIHRLKIPSIFSSNTTLDHNSRSDSTPKDSTPKKFHTLNDGGIVAQSPTLKERPFGNNKNSGEASPSSTHNSPVSKVPVVPETSTQGTTREKPTSQHLPPLPQQKQHPSSPETSTSPKSLKDKIAELENKSKLTSNSTSNQVDFRSVLKKRSNNTVL</sequence>
<proteinExistence type="predicted"/>
<evidence type="ECO:0000256" key="1">
    <source>
        <dbReference type="SAM" id="MobiDB-lite"/>
    </source>
</evidence>
<dbReference type="VEuPathDB" id="AmoebaDB:NF0117550"/>
<dbReference type="OrthoDB" id="10561710at2759"/>
<dbReference type="AlphaFoldDB" id="A0A6A5C3G0"/>
<feature type="compositionally biased region" description="Basic and acidic residues" evidence="1">
    <location>
        <begin position="7"/>
        <end position="21"/>
    </location>
</feature>
<feature type="compositionally biased region" description="Polar residues" evidence="1">
    <location>
        <begin position="22"/>
        <end position="32"/>
    </location>
</feature>
<feature type="region of interest" description="Disordered" evidence="1">
    <location>
        <begin position="1"/>
        <end position="35"/>
    </location>
</feature>
<evidence type="ECO:0000313" key="2">
    <source>
        <dbReference type="EMBL" id="KAF0984943.1"/>
    </source>
</evidence>
<feature type="compositionally biased region" description="Polar residues" evidence="1">
    <location>
        <begin position="367"/>
        <end position="384"/>
    </location>
</feature>
<feature type="compositionally biased region" description="Polar residues" evidence="1">
    <location>
        <begin position="195"/>
        <end position="212"/>
    </location>
</feature>
<feature type="compositionally biased region" description="Polar residues" evidence="1">
    <location>
        <begin position="282"/>
        <end position="295"/>
    </location>
</feature>
<reference evidence="2 3" key="1">
    <citation type="journal article" date="2019" name="Sci. Rep.">
        <title>Nanopore sequencing improves the draft genome of the human pathogenic amoeba Naegleria fowleri.</title>
        <authorList>
            <person name="Liechti N."/>
            <person name="Schurch N."/>
            <person name="Bruggmann R."/>
            <person name="Wittwer M."/>
        </authorList>
    </citation>
    <scope>NUCLEOTIDE SEQUENCE [LARGE SCALE GENOMIC DNA]</scope>
    <source>
        <strain evidence="2 3">ATCC 30894</strain>
    </source>
</reference>
<dbReference type="VEuPathDB" id="AmoebaDB:FDP41_000842"/>
<name>A0A6A5C3G0_NAEFO</name>
<organism evidence="2 3">
    <name type="scientific">Naegleria fowleri</name>
    <name type="common">Brain eating amoeba</name>
    <dbReference type="NCBI Taxonomy" id="5763"/>
    <lineage>
        <taxon>Eukaryota</taxon>
        <taxon>Discoba</taxon>
        <taxon>Heterolobosea</taxon>
        <taxon>Tetramitia</taxon>
        <taxon>Eutetramitia</taxon>
        <taxon>Vahlkampfiidae</taxon>
        <taxon>Naegleria</taxon>
    </lineage>
</organism>
<feature type="compositionally biased region" description="Polar residues" evidence="1">
    <location>
        <begin position="137"/>
        <end position="151"/>
    </location>
</feature>
<feature type="compositionally biased region" description="Basic and acidic residues" evidence="1">
    <location>
        <begin position="329"/>
        <end position="342"/>
    </location>
</feature>
<feature type="region of interest" description="Disordered" evidence="1">
    <location>
        <begin position="252"/>
        <end position="467"/>
    </location>
</feature>